<evidence type="ECO:0000313" key="14">
    <source>
        <dbReference type="Proteomes" id="UP000028045"/>
    </source>
</evidence>
<evidence type="ECO:0000313" key="13">
    <source>
        <dbReference type="EMBL" id="KEY71151.1"/>
    </source>
</evidence>
<dbReference type="SMART" id="SM00382">
    <property type="entry name" value="AAA"/>
    <property type="match status" value="2"/>
</dbReference>
<dbReference type="GO" id="GO:0016887">
    <property type="term" value="F:ATP hydrolysis activity"/>
    <property type="evidence" value="ECO:0007669"/>
    <property type="project" value="InterPro"/>
</dbReference>
<dbReference type="InterPro" id="IPR027417">
    <property type="entry name" value="P-loop_NTPase"/>
</dbReference>
<feature type="region of interest" description="Disordered" evidence="9">
    <location>
        <begin position="677"/>
        <end position="711"/>
    </location>
</feature>
<feature type="domain" description="ABC transporter" evidence="11">
    <location>
        <begin position="1059"/>
        <end position="1305"/>
    </location>
</feature>
<protein>
    <submittedName>
        <fullName evidence="13">Uncharacterized protein</fullName>
    </submittedName>
</protein>
<feature type="region of interest" description="Disordered" evidence="9">
    <location>
        <begin position="64"/>
        <end position="87"/>
    </location>
</feature>
<feature type="compositionally biased region" description="Low complexity" evidence="9">
    <location>
        <begin position="65"/>
        <end position="84"/>
    </location>
</feature>
<dbReference type="PANTHER" id="PTHR24223">
    <property type="entry name" value="ATP-BINDING CASSETTE SUB-FAMILY C"/>
    <property type="match status" value="1"/>
</dbReference>
<feature type="transmembrane region" description="Helical" evidence="10">
    <location>
        <begin position="872"/>
        <end position="891"/>
    </location>
</feature>
<gene>
    <name evidence="13" type="ORF">S7711_00974</name>
</gene>
<dbReference type="InterPro" id="IPR036640">
    <property type="entry name" value="ABC1_TM_sf"/>
</dbReference>
<evidence type="ECO:0000256" key="6">
    <source>
        <dbReference type="ARBA" id="ARBA00022840"/>
    </source>
</evidence>
<comment type="similarity">
    <text evidence="2">Belongs to the ABC transporter superfamily. ABCC family. Conjugate transporter (TC 3.A.1.208) subfamily.</text>
</comment>
<dbReference type="PROSITE" id="PS50929">
    <property type="entry name" value="ABC_TM1F"/>
    <property type="match status" value="2"/>
</dbReference>
<dbReference type="PROSITE" id="PS00211">
    <property type="entry name" value="ABC_TRANSPORTER_1"/>
    <property type="match status" value="1"/>
</dbReference>
<dbReference type="InterPro" id="IPR017871">
    <property type="entry name" value="ABC_transporter-like_CS"/>
</dbReference>
<dbReference type="Gene3D" id="3.40.50.300">
    <property type="entry name" value="P-loop containing nucleotide triphosphate hydrolases"/>
    <property type="match status" value="2"/>
</dbReference>
<feature type="region of interest" description="Disordered" evidence="9">
    <location>
        <begin position="1030"/>
        <end position="1050"/>
    </location>
</feature>
<keyword evidence="5" id="KW-0547">Nucleotide-binding</keyword>
<evidence type="ECO:0000256" key="9">
    <source>
        <dbReference type="SAM" id="MobiDB-lite"/>
    </source>
</evidence>
<organism evidence="13 14">
    <name type="scientific">Stachybotrys chartarum (strain CBS 109288 / IBT 7711)</name>
    <name type="common">Toxic black mold</name>
    <name type="synonym">Stilbospora chartarum</name>
    <dbReference type="NCBI Taxonomy" id="1280523"/>
    <lineage>
        <taxon>Eukaryota</taxon>
        <taxon>Fungi</taxon>
        <taxon>Dikarya</taxon>
        <taxon>Ascomycota</taxon>
        <taxon>Pezizomycotina</taxon>
        <taxon>Sordariomycetes</taxon>
        <taxon>Hypocreomycetidae</taxon>
        <taxon>Hypocreales</taxon>
        <taxon>Stachybotryaceae</taxon>
        <taxon>Stachybotrys</taxon>
    </lineage>
</organism>
<feature type="domain" description="ABC transporter" evidence="11">
    <location>
        <begin position="448"/>
        <end position="670"/>
    </location>
</feature>
<feature type="domain" description="ABC transmembrane type-1" evidence="12">
    <location>
        <begin position="219"/>
        <end position="400"/>
    </location>
</feature>
<evidence type="ECO:0000256" key="5">
    <source>
        <dbReference type="ARBA" id="ARBA00022741"/>
    </source>
</evidence>
<dbReference type="GO" id="GO:0005524">
    <property type="term" value="F:ATP binding"/>
    <property type="evidence" value="ECO:0007669"/>
    <property type="project" value="UniProtKB-KW"/>
</dbReference>
<evidence type="ECO:0000256" key="8">
    <source>
        <dbReference type="ARBA" id="ARBA00023136"/>
    </source>
</evidence>
<dbReference type="OrthoDB" id="6500128at2759"/>
<keyword evidence="6" id="KW-0067">ATP-binding</keyword>
<feature type="transmembrane region" description="Helical" evidence="10">
    <location>
        <begin position="736"/>
        <end position="760"/>
    </location>
</feature>
<dbReference type="Gene3D" id="1.20.1560.10">
    <property type="entry name" value="ABC transporter type 1, transmembrane domain"/>
    <property type="match status" value="2"/>
</dbReference>
<evidence type="ECO:0000259" key="12">
    <source>
        <dbReference type="PROSITE" id="PS50929"/>
    </source>
</evidence>
<evidence type="ECO:0000256" key="10">
    <source>
        <dbReference type="SAM" id="Phobius"/>
    </source>
</evidence>
<feature type="region of interest" description="Disordered" evidence="9">
    <location>
        <begin position="108"/>
        <end position="147"/>
    </location>
</feature>
<dbReference type="InterPro" id="IPR003593">
    <property type="entry name" value="AAA+_ATPase"/>
</dbReference>
<sequence>MKPSPTGPRLAAYEAAATAAYYYAEQPLALFELKVVTLLGRTALPWPSIASSWRKAGRESWKKMTSPASTPSFASAQTTRAATQARRRSTRRRYLASCSMSLAPALSTAGCTASSPTWPTSRLPSCSGSSSTPWTRPGPTPGQRGDGSVRRAVVFAVSIAGVLLVQTMCANHAVSAGTVGSLKARRLLLLPAFATALNATRPVAGTEDAKDYSQDETFNLLTVDVRKVEQAIPLAHSLWTGPISIMVAMAMIHVNSGPTGLVGIAFLFASVLVLVLASYRLSLIKAHLTERTKSRMGLCRATLQSMRSVKYLGWEAILQQRHAKARKVEEACLDVYYLWRNSIIAYSLSLPLLAVTVSFVVSASTGRHLSASDIFSSLAIFNSLRGVISYLPVVVVQLVEARAAYNRLIMYSLSASTKSSLQIDPLIPEAMILKEAALHRPVMSEAEASSTRLTNVELNDECRIFTSLHLTLSRAALVGVHGAPGSGKTSLLEGLSGSMTVRTGVHVACAQPVLCPDRPWIKNATARENITFGLPFEPEWYVSVIRACALQTDFDSWPRGDESRVGGQGIVLSGGQRRRIGIARAIYSRADIVLFDDPLVGLDRHVAKHVFAHAFKGLLAGKCCILVAGSTEFLEQCDGILHVSRPSANLYSPPSSYLGDPSLPMLSLMDRHSTLTARNHGNDLRTPQHEEPDTERCSQRNPALDALDGSAPDEHDYPTHKSVLWKWCRDAEMRTTIFLGLPTLLVGQAVVICNALWLTWWVSREWNLGLSIWMTGLTTFAIGQSCVILVISSILTRGFVRKTSGILHAVLDCIMWQSIVVTERIGTGSLVHRCTTDIDTLDAAFTESFRACVIVGAMIFCTLVLAAYFLHYFALVIIPFFAVLCTIGRFYNGAAKCLMTLERSAHSQLNSVVMELLQGRCTIRAHGQQGPFITEVGLEVDKYERASRIFLLLQRWLALRLDITSIAATSIVFALVVGFRHSAEVGSFGLVLTYMMYLPQMLQAVVGQATDVSVGLDINSHFERLLTSKEARDEGKAARRPPPARANLLDGRGTPTLDLEQPAVCFSNASIGNGDDGPLILHDFNLEIPAGQHVAVLGRTGAGKSTLLNSLMRMSTLRSGCISLFGQDLSALSHEKLHSLITVLTQNPVVFPGTIRDNLEPTGSRDDAELFIVLQQSQACFDGPDAVPQDNTIRPPRHWNQRPLDLDAVVDEDGTNLSASQRFVISLARLLLRATPIILLDEPMQGRLVPDEDGTLRDSVQSLLLRSFPAATMVCIAHQTESVSHYDRFLSLAHGRLARDVTVSND</sequence>
<evidence type="ECO:0000256" key="7">
    <source>
        <dbReference type="ARBA" id="ARBA00022989"/>
    </source>
</evidence>
<feature type="transmembrane region" description="Helical" evidence="10">
    <location>
        <begin position="848"/>
        <end position="866"/>
    </location>
</feature>
<dbReference type="InterPro" id="IPR050173">
    <property type="entry name" value="ABC_transporter_C-like"/>
</dbReference>
<dbReference type="Pfam" id="PF00664">
    <property type="entry name" value="ABC_membrane"/>
    <property type="match status" value="2"/>
</dbReference>
<keyword evidence="4 10" id="KW-0812">Transmembrane</keyword>
<feature type="transmembrane region" description="Helical" evidence="10">
    <location>
        <begin position="343"/>
        <end position="362"/>
    </location>
</feature>
<proteinExistence type="inferred from homology"/>
<dbReference type="SUPFAM" id="SSF52540">
    <property type="entry name" value="P-loop containing nucleoside triphosphate hydrolases"/>
    <property type="match status" value="2"/>
</dbReference>
<keyword evidence="8 10" id="KW-0472">Membrane</keyword>
<evidence type="ECO:0000256" key="2">
    <source>
        <dbReference type="ARBA" id="ARBA00009726"/>
    </source>
</evidence>
<keyword evidence="7 10" id="KW-1133">Transmembrane helix</keyword>
<dbReference type="InterPro" id="IPR003439">
    <property type="entry name" value="ABC_transporter-like_ATP-bd"/>
</dbReference>
<evidence type="ECO:0000256" key="4">
    <source>
        <dbReference type="ARBA" id="ARBA00022692"/>
    </source>
</evidence>
<dbReference type="HOGENOM" id="CLU_000604_27_3_1"/>
<dbReference type="Pfam" id="PF00005">
    <property type="entry name" value="ABC_tran"/>
    <property type="match status" value="2"/>
</dbReference>
<dbReference type="EMBL" id="KL648363">
    <property type="protein sequence ID" value="KEY71151.1"/>
    <property type="molecule type" value="Genomic_DNA"/>
</dbReference>
<evidence type="ECO:0000256" key="1">
    <source>
        <dbReference type="ARBA" id="ARBA00004141"/>
    </source>
</evidence>
<feature type="transmembrane region" description="Helical" evidence="10">
    <location>
        <begin position="957"/>
        <end position="979"/>
    </location>
</feature>
<dbReference type="GO" id="GO:0016020">
    <property type="term" value="C:membrane"/>
    <property type="evidence" value="ECO:0007669"/>
    <property type="project" value="UniProtKB-SubCell"/>
</dbReference>
<comment type="subcellular location">
    <subcellularLocation>
        <location evidence="1">Membrane</location>
        <topology evidence="1">Multi-pass membrane protein</topology>
    </subcellularLocation>
</comment>
<feature type="compositionally biased region" description="Basic and acidic residues" evidence="9">
    <location>
        <begin position="680"/>
        <end position="698"/>
    </location>
</feature>
<dbReference type="GO" id="GO:0140359">
    <property type="term" value="F:ABC-type transporter activity"/>
    <property type="evidence" value="ECO:0007669"/>
    <property type="project" value="InterPro"/>
</dbReference>
<feature type="transmembrane region" description="Helical" evidence="10">
    <location>
        <begin position="374"/>
        <end position="399"/>
    </location>
</feature>
<dbReference type="SUPFAM" id="SSF90123">
    <property type="entry name" value="ABC transporter transmembrane region"/>
    <property type="match status" value="2"/>
</dbReference>
<evidence type="ECO:0000259" key="11">
    <source>
        <dbReference type="PROSITE" id="PS50893"/>
    </source>
</evidence>
<dbReference type="Proteomes" id="UP000028045">
    <property type="component" value="Unassembled WGS sequence"/>
</dbReference>
<dbReference type="InterPro" id="IPR011527">
    <property type="entry name" value="ABC1_TM_dom"/>
</dbReference>
<accession>A0A084B0S2</accession>
<reference evidence="13 14" key="1">
    <citation type="journal article" date="2014" name="BMC Genomics">
        <title>Comparative genome sequencing reveals chemotype-specific gene clusters in the toxigenic black mold Stachybotrys.</title>
        <authorList>
            <person name="Semeiks J."/>
            <person name="Borek D."/>
            <person name="Otwinowski Z."/>
            <person name="Grishin N.V."/>
        </authorList>
    </citation>
    <scope>NUCLEOTIDE SEQUENCE [LARGE SCALE GENOMIC DNA]</scope>
    <source>
        <strain evidence="14">CBS 109288 / IBT 7711</strain>
    </source>
</reference>
<feature type="domain" description="ABC transmembrane type-1" evidence="12">
    <location>
        <begin position="738"/>
        <end position="1012"/>
    </location>
</feature>
<name>A0A084B0S2_STACB</name>
<feature type="transmembrane region" description="Helical" evidence="10">
    <location>
        <begin position="260"/>
        <end position="281"/>
    </location>
</feature>
<feature type="transmembrane region" description="Helical" evidence="10">
    <location>
        <begin position="772"/>
        <end position="795"/>
    </location>
</feature>
<dbReference type="PROSITE" id="PS50893">
    <property type="entry name" value="ABC_TRANSPORTER_2"/>
    <property type="match status" value="2"/>
</dbReference>
<dbReference type="PANTHER" id="PTHR24223:SF456">
    <property type="entry name" value="MULTIDRUG RESISTANCE-ASSOCIATED PROTEIN LETHAL(2)03659"/>
    <property type="match status" value="1"/>
</dbReference>
<keyword evidence="14" id="KW-1185">Reference proteome</keyword>
<feature type="transmembrane region" description="Helical" evidence="10">
    <location>
        <begin position="152"/>
        <end position="174"/>
    </location>
</feature>
<keyword evidence="3" id="KW-0813">Transport</keyword>
<evidence type="ECO:0000256" key="3">
    <source>
        <dbReference type="ARBA" id="ARBA00022448"/>
    </source>
</evidence>
<feature type="compositionally biased region" description="Polar residues" evidence="9">
    <location>
        <begin position="109"/>
        <end position="134"/>
    </location>
</feature>